<organism evidence="1">
    <name type="scientific">Rhizophora mucronata</name>
    <name type="common">Asiatic mangrove</name>
    <dbReference type="NCBI Taxonomy" id="61149"/>
    <lineage>
        <taxon>Eukaryota</taxon>
        <taxon>Viridiplantae</taxon>
        <taxon>Streptophyta</taxon>
        <taxon>Embryophyta</taxon>
        <taxon>Tracheophyta</taxon>
        <taxon>Spermatophyta</taxon>
        <taxon>Magnoliopsida</taxon>
        <taxon>eudicotyledons</taxon>
        <taxon>Gunneridae</taxon>
        <taxon>Pentapetalae</taxon>
        <taxon>rosids</taxon>
        <taxon>fabids</taxon>
        <taxon>Malpighiales</taxon>
        <taxon>Rhizophoraceae</taxon>
        <taxon>Rhizophora</taxon>
    </lineage>
</organism>
<reference evidence="1" key="1">
    <citation type="submission" date="2018-02" db="EMBL/GenBank/DDBJ databases">
        <title>Rhizophora mucronata_Transcriptome.</title>
        <authorList>
            <person name="Meera S.P."/>
            <person name="Sreeshan A."/>
            <person name="Augustine A."/>
        </authorList>
    </citation>
    <scope>NUCLEOTIDE SEQUENCE</scope>
    <source>
        <tissue evidence="1">Leaf</tissue>
    </source>
</reference>
<name>A0A2P2NUN9_RHIMU</name>
<evidence type="ECO:0000313" key="1">
    <source>
        <dbReference type="EMBL" id="MBX46184.1"/>
    </source>
</evidence>
<accession>A0A2P2NUN9</accession>
<dbReference type="AlphaFoldDB" id="A0A2P2NUN9"/>
<dbReference type="EMBL" id="GGEC01065700">
    <property type="protein sequence ID" value="MBX46184.1"/>
    <property type="molecule type" value="Transcribed_RNA"/>
</dbReference>
<sequence length="29" mass="3517">MRFYFLKCCNNDVFVIFSGLIEEKNFLIL</sequence>
<protein>
    <submittedName>
        <fullName evidence="1">Uncharacterized protein</fullName>
    </submittedName>
</protein>
<proteinExistence type="predicted"/>